<accession>A0A3A9JBQ7</accession>
<dbReference type="AlphaFoldDB" id="A0A3A9JBQ7"/>
<dbReference type="PANTHER" id="PTHR30007">
    <property type="entry name" value="PHP DOMAIN PROTEIN"/>
    <property type="match status" value="1"/>
</dbReference>
<dbReference type="InParanoid" id="A0A3A9JBQ7"/>
<keyword evidence="3" id="KW-1185">Reference proteome</keyword>
<dbReference type="EMBL" id="RAQU01000182">
    <property type="protein sequence ID" value="RKK02123.1"/>
    <property type="molecule type" value="Genomic_DNA"/>
</dbReference>
<protein>
    <submittedName>
        <fullName evidence="1">Uncharacterized protein</fullName>
    </submittedName>
</protein>
<name>A0A3A9JBQ7_9PROT</name>
<evidence type="ECO:0000313" key="4">
    <source>
        <dbReference type="Proteomes" id="UP000278036"/>
    </source>
</evidence>
<evidence type="ECO:0000313" key="3">
    <source>
        <dbReference type="Proteomes" id="UP000274097"/>
    </source>
</evidence>
<proteinExistence type="predicted"/>
<dbReference type="OrthoDB" id="9798237at2"/>
<gene>
    <name evidence="1" type="ORF">D6Z83_21420</name>
    <name evidence="2" type="ORF">EBE87_25595</name>
</gene>
<reference evidence="1 4" key="1">
    <citation type="submission" date="2018-09" db="EMBL/GenBank/DDBJ databases">
        <title>Roseomonas sp. nov., isolated from feces of Tibetan antelopes in the Qinghai-Tibet plateau, China.</title>
        <authorList>
            <person name="Tian Z."/>
        </authorList>
    </citation>
    <scope>NUCLEOTIDE SEQUENCE [LARGE SCALE GENOMIC DNA]</scope>
    <source>
        <strain evidence="2 3">Z23</strain>
        <strain evidence="1 4">Z24</strain>
    </source>
</reference>
<comment type="caution">
    <text evidence="1">The sequence shown here is derived from an EMBL/GenBank/DDBJ whole genome shotgun (WGS) entry which is preliminary data.</text>
</comment>
<dbReference type="PANTHER" id="PTHR30007:SF1">
    <property type="entry name" value="BLR1914 PROTEIN"/>
    <property type="match status" value="1"/>
</dbReference>
<organism evidence="1 4">
    <name type="scientific">Teichococcus wenyumeiae</name>
    <dbReference type="NCBI Taxonomy" id="2478470"/>
    <lineage>
        <taxon>Bacteria</taxon>
        <taxon>Pseudomonadati</taxon>
        <taxon>Pseudomonadota</taxon>
        <taxon>Alphaproteobacteria</taxon>
        <taxon>Acetobacterales</taxon>
        <taxon>Roseomonadaceae</taxon>
        <taxon>Roseomonas</taxon>
    </lineage>
</organism>
<dbReference type="Proteomes" id="UP000274097">
    <property type="component" value="Unassembled WGS sequence"/>
</dbReference>
<dbReference type="EMBL" id="RFLX01000054">
    <property type="protein sequence ID" value="RMI15490.1"/>
    <property type="molecule type" value="Genomic_DNA"/>
</dbReference>
<evidence type="ECO:0000313" key="1">
    <source>
        <dbReference type="EMBL" id="RKK02123.1"/>
    </source>
</evidence>
<sequence>MPLSARPGREPHCGIPRSANHVTPGATVIERTFAWINRFRRLAIRYERRLDIHHALTALACSLICLNALQSKF</sequence>
<evidence type="ECO:0000313" key="2">
    <source>
        <dbReference type="EMBL" id="RMI15490.1"/>
    </source>
</evidence>
<dbReference type="Proteomes" id="UP000278036">
    <property type="component" value="Unassembled WGS sequence"/>
</dbReference>